<keyword evidence="16" id="KW-0449">Lipoprotein</keyword>
<evidence type="ECO:0000256" key="8">
    <source>
        <dbReference type="ARBA" id="ARBA00022512"/>
    </source>
</evidence>
<feature type="signal peptide" evidence="24">
    <location>
        <begin position="1"/>
        <end position="19"/>
    </location>
</feature>
<keyword evidence="9" id="KW-0964">Secreted</keyword>
<dbReference type="GO" id="GO:0098552">
    <property type="term" value="C:side of membrane"/>
    <property type="evidence" value="ECO:0007669"/>
    <property type="project" value="UniProtKB-KW"/>
</dbReference>
<keyword evidence="26" id="KW-1185">Reference proteome</keyword>
<feature type="compositionally biased region" description="Gly residues" evidence="23">
    <location>
        <begin position="402"/>
        <end position="433"/>
    </location>
</feature>
<evidence type="ECO:0000256" key="3">
    <source>
        <dbReference type="ARBA" id="ARBA00004609"/>
    </source>
</evidence>
<evidence type="ECO:0000256" key="9">
    <source>
        <dbReference type="ARBA" id="ARBA00022525"/>
    </source>
</evidence>
<dbReference type="STRING" id="158607.A0A2P5I9M9"/>
<dbReference type="OrthoDB" id="77201at2759"/>
<evidence type="ECO:0000256" key="7">
    <source>
        <dbReference type="ARBA" id="ARBA00022475"/>
    </source>
</evidence>
<dbReference type="SUPFAM" id="SSF51445">
    <property type="entry name" value="(Trans)glycosidases"/>
    <property type="match status" value="1"/>
</dbReference>
<comment type="subcellular location">
    <subcellularLocation>
        <location evidence="3">Cell membrane</location>
        <topology evidence="3">Lipid-anchor</topology>
        <topology evidence="3">GPI-anchor</topology>
    </subcellularLocation>
    <subcellularLocation>
        <location evidence="2">Secreted</location>
        <location evidence="2">Cell wall</location>
    </subcellularLocation>
</comment>
<feature type="region of interest" description="Disordered" evidence="23">
    <location>
        <begin position="383"/>
        <end position="441"/>
    </location>
</feature>
<feature type="chain" id="PRO_5015198525" description="Probable glucan endo-1,3-beta-glucosidase eglC" evidence="24">
    <location>
        <begin position="20"/>
        <end position="470"/>
    </location>
</feature>
<reference evidence="25" key="1">
    <citation type="submission" date="2017-09" db="EMBL/GenBank/DDBJ databases">
        <title>Polyketide synthases of a Diaporthe helianthi virulent isolate.</title>
        <authorList>
            <person name="Baroncelli R."/>
        </authorList>
    </citation>
    <scope>NUCLEOTIDE SEQUENCE [LARGE SCALE GENOMIC DNA]</scope>
    <source>
        <strain evidence="25">7/96</strain>
    </source>
</reference>
<comment type="similarity">
    <text evidence="4 22">Belongs to the glycosyl hydrolase 17 family.</text>
</comment>
<evidence type="ECO:0000256" key="19">
    <source>
        <dbReference type="ARBA" id="ARBA00025152"/>
    </source>
</evidence>
<evidence type="ECO:0000256" key="1">
    <source>
        <dbReference type="ARBA" id="ARBA00000382"/>
    </source>
</evidence>
<evidence type="ECO:0000256" key="13">
    <source>
        <dbReference type="ARBA" id="ARBA00023136"/>
    </source>
</evidence>
<evidence type="ECO:0000256" key="15">
    <source>
        <dbReference type="ARBA" id="ARBA00023277"/>
    </source>
</evidence>
<keyword evidence="17" id="KW-0961">Cell wall biogenesis/degradation</keyword>
<dbReference type="EMBL" id="MAVT02000130">
    <property type="protein sequence ID" value="POS79209.1"/>
    <property type="molecule type" value="Genomic_DNA"/>
</dbReference>
<dbReference type="Gene3D" id="3.20.20.80">
    <property type="entry name" value="Glycosidases"/>
    <property type="match status" value="1"/>
</dbReference>
<name>A0A2P5I9M9_DIAHE</name>
<evidence type="ECO:0000256" key="24">
    <source>
        <dbReference type="SAM" id="SignalP"/>
    </source>
</evidence>
<keyword evidence="15" id="KW-0119">Carbohydrate metabolism</keyword>
<feature type="compositionally biased region" description="Low complexity" evidence="23">
    <location>
        <begin position="388"/>
        <end position="401"/>
    </location>
</feature>
<evidence type="ECO:0000256" key="2">
    <source>
        <dbReference type="ARBA" id="ARBA00004191"/>
    </source>
</evidence>
<dbReference type="InterPro" id="IPR000490">
    <property type="entry name" value="Glyco_hydro_17"/>
</dbReference>
<dbReference type="EC" id="3.2.1.39" evidence="5"/>
<keyword evidence="11 24" id="KW-0732">Signal</keyword>
<keyword evidence="14" id="KW-0325">Glycoprotein</keyword>
<comment type="function">
    <text evidence="19">Glucanases play a role in cell expansion during growth, in cell-cell fusion during mating, and in spore release during sporulation. This enzyme may be involved in beta-glucan degradation and also function biosynthetically as a transglycosylase.</text>
</comment>
<dbReference type="InParanoid" id="A0A2P5I9M9"/>
<dbReference type="GO" id="GO:0071555">
    <property type="term" value="P:cell wall organization"/>
    <property type="evidence" value="ECO:0007669"/>
    <property type="project" value="UniProtKB-KW"/>
</dbReference>
<sequence>MLGQASLVALVAASPAALAAYQGFNYGSTFTSGAAKVQSDFEEEFTTSQGLISAPGVFNSARLYTTVQGGTANSPIEAIPAAISTKTSLLLGLWASAGDASFANEITALKSAIATYGSQLGGLIAGISVGSEDLYRISPTGLLNKENPGVGPDVLVGYIKQVRDAIAGTPLSGVTVGHVDTWTAWVNASNDAVISASDFLGVDAYPYFQTTMANAITNGASLFSDAFGATQAAAKGKEVWVTETGWPVSGPLANQADASTANAEKYWQDVGCNMLFGKTNTWWYTLQDAAPTTPSPSFGVVGSSLSTTPLYDLSCNASSSSPPPPSSESSSSAAATTTASGAVGSGATAVSPPVATGSDADAGSPGISAGAGSVVTVGGTAAGGGAGAATATLPGTPTNPTGAGGSGNGSSGSGSGSGSAGGNGTVGGGGGGSSSSPSASPTTVITNAAAGNLVSLGAAFGALLAACVIL</sequence>
<dbReference type="GO" id="GO:0009986">
    <property type="term" value="C:cell surface"/>
    <property type="evidence" value="ECO:0007669"/>
    <property type="project" value="TreeGrafter"/>
</dbReference>
<keyword evidence="12" id="KW-0378">Hydrolase</keyword>
<evidence type="ECO:0000256" key="17">
    <source>
        <dbReference type="ARBA" id="ARBA00023316"/>
    </source>
</evidence>
<comment type="caution">
    <text evidence="25">The sequence shown here is derived from an EMBL/GenBank/DDBJ whole genome shotgun (WGS) entry which is preliminary data.</text>
</comment>
<dbReference type="FunFam" id="3.20.20.80:FF:000233">
    <property type="entry name" value="Probable glucan endo-1,3-beta-glucosidase eglC"/>
    <property type="match status" value="1"/>
</dbReference>
<proteinExistence type="inferred from homology"/>
<keyword evidence="7" id="KW-1003">Cell membrane</keyword>
<dbReference type="GO" id="GO:0000272">
    <property type="term" value="P:polysaccharide catabolic process"/>
    <property type="evidence" value="ECO:0007669"/>
    <property type="project" value="UniProtKB-KW"/>
</dbReference>
<dbReference type="GO" id="GO:0042973">
    <property type="term" value="F:glucan endo-1,3-beta-D-glucosidase activity"/>
    <property type="evidence" value="ECO:0007669"/>
    <property type="project" value="UniProtKB-EC"/>
</dbReference>
<dbReference type="FunCoup" id="A0A2P5I9M9">
    <property type="interactions" value="401"/>
</dbReference>
<feature type="compositionally biased region" description="Low complexity" evidence="23">
    <location>
        <begin position="327"/>
        <end position="361"/>
    </location>
</feature>
<evidence type="ECO:0000256" key="6">
    <source>
        <dbReference type="ARBA" id="ARBA00019762"/>
    </source>
</evidence>
<evidence type="ECO:0000256" key="12">
    <source>
        <dbReference type="ARBA" id="ARBA00022801"/>
    </source>
</evidence>
<evidence type="ECO:0000256" key="16">
    <source>
        <dbReference type="ARBA" id="ARBA00023288"/>
    </source>
</evidence>
<dbReference type="GO" id="GO:0005576">
    <property type="term" value="C:extracellular region"/>
    <property type="evidence" value="ECO:0007669"/>
    <property type="project" value="TreeGrafter"/>
</dbReference>
<comment type="catalytic activity">
    <reaction evidence="1">
        <text>Hydrolysis of (1-&gt;3)-beta-D-glucosidic linkages in (1-&gt;3)-beta-D-glucans.</text>
        <dbReference type="EC" id="3.2.1.39"/>
    </reaction>
</comment>
<organism evidence="25 26">
    <name type="scientific">Diaporthe helianthi</name>
    <dbReference type="NCBI Taxonomy" id="158607"/>
    <lineage>
        <taxon>Eukaryota</taxon>
        <taxon>Fungi</taxon>
        <taxon>Dikarya</taxon>
        <taxon>Ascomycota</taxon>
        <taxon>Pezizomycotina</taxon>
        <taxon>Sordariomycetes</taxon>
        <taxon>Sordariomycetidae</taxon>
        <taxon>Diaporthales</taxon>
        <taxon>Diaporthaceae</taxon>
        <taxon>Diaporthe</taxon>
    </lineage>
</organism>
<dbReference type="PANTHER" id="PTHR16631:SF13">
    <property type="entry name" value="GLUCAN ENDO-1,3-BETA-GLUCOSIDASE EGLC-RELATED"/>
    <property type="match status" value="1"/>
</dbReference>
<dbReference type="Pfam" id="PF00332">
    <property type="entry name" value="Glyco_hydro_17"/>
    <property type="match status" value="1"/>
</dbReference>
<keyword evidence="18" id="KW-0624">Polysaccharide degradation</keyword>
<dbReference type="GO" id="GO:0009277">
    <property type="term" value="C:fungal-type cell wall"/>
    <property type="evidence" value="ECO:0007669"/>
    <property type="project" value="TreeGrafter"/>
</dbReference>
<evidence type="ECO:0000256" key="18">
    <source>
        <dbReference type="ARBA" id="ARBA00023326"/>
    </source>
</evidence>
<dbReference type="InterPro" id="IPR017853">
    <property type="entry name" value="GH"/>
</dbReference>
<gene>
    <name evidence="25" type="ORF">DHEL01_v202399</name>
</gene>
<accession>A0A2P5I9M9</accession>
<evidence type="ECO:0000256" key="22">
    <source>
        <dbReference type="RuleBase" id="RU004335"/>
    </source>
</evidence>
<protein>
    <recommendedName>
        <fullName evidence="6">Probable glucan endo-1,3-beta-glucosidase eglC</fullName>
        <ecNumber evidence="5">3.2.1.39</ecNumber>
    </recommendedName>
    <alternativeName>
        <fullName evidence="20">Endo-1,3-beta-glucanase eglC</fullName>
    </alternativeName>
    <alternativeName>
        <fullName evidence="21">Laminarinase eglC</fullName>
    </alternativeName>
</protein>
<evidence type="ECO:0000256" key="23">
    <source>
        <dbReference type="SAM" id="MobiDB-lite"/>
    </source>
</evidence>
<dbReference type="InterPro" id="IPR050732">
    <property type="entry name" value="Beta-glucan_modifiers"/>
</dbReference>
<evidence type="ECO:0000256" key="4">
    <source>
        <dbReference type="ARBA" id="ARBA00008773"/>
    </source>
</evidence>
<evidence type="ECO:0000256" key="11">
    <source>
        <dbReference type="ARBA" id="ARBA00022729"/>
    </source>
</evidence>
<feature type="region of interest" description="Disordered" evidence="23">
    <location>
        <begin position="315"/>
        <end position="361"/>
    </location>
</feature>
<keyword evidence="13" id="KW-0472">Membrane</keyword>
<dbReference type="AlphaFoldDB" id="A0A2P5I9M9"/>
<evidence type="ECO:0000256" key="5">
    <source>
        <dbReference type="ARBA" id="ARBA00012780"/>
    </source>
</evidence>
<dbReference type="PANTHER" id="PTHR16631">
    <property type="entry name" value="GLUCAN 1,3-BETA-GLUCOSIDASE"/>
    <property type="match status" value="1"/>
</dbReference>
<keyword evidence="10" id="KW-0336">GPI-anchor</keyword>
<evidence type="ECO:0000256" key="20">
    <source>
        <dbReference type="ARBA" id="ARBA00032134"/>
    </source>
</evidence>
<evidence type="ECO:0000256" key="21">
    <source>
        <dbReference type="ARBA" id="ARBA00032906"/>
    </source>
</evidence>
<evidence type="ECO:0000313" key="26">
    <source>
        <dbReference type="Proteomes" id="UP000094444"/>
    </source>
</evidence>
<dbReference type="GO" id="GO:0005886">
    <property type="term" value="C:plasma membrane"/>
    <property type="evidence" value="ECO:0007669"/>
    <property type="project" value="UniProtKB-SubCell"/>
</dbReference>
<keyword evidence="8" id="KW-0134">Cell wall</keyword>
<evidence type="ECO:0000313" key="25">
    <source>
        <dbReference type="EMBL" id="POS79209.1"/>
    </source>
</evidence>
<evidence type="ECO:0000256" key="14">
    <source>
        <dbReference type="ARBA" id="ARBA00023180"/>
    </source>
</evidence>
<evidence type="ECO:0000256" key="10">
    <source>
        <dbReference type="ARBA" id="ARBA00022622"/>
    </source>
</evidence>
<dbReference type="Proteomes" id="UP000094444">
    <property type="component" value="Unassembled WGS sequence"/>
</dbReference>